<keyword evidence="3" id="KW-0378">Hydrolase</keyword>
<reference evidence="3 4" key="1">
    <citation type="submission" date="2020-05" db="EMBL/GenBank/DDBJ databases">
        <title>Streptobacillus felis strain LHL191014123.</title>
        <authorList>
            <person name="Fawzy A."/>
            <person name="Rau J."/>
            <person name="Risse K."/>
            <person name="Schauerte N."/>
            <person name="Geiger C."/>
            <person name="Blom J."/>
            <person name="Imirzalioglu C."/>
            <person name="Falgenhauer J."/>
            <person name="Bach A."/>
            <person name="Herden C."/>
            <person name="Eisenberg T."/>
        </authorList>
    </citation>
    <scope>NUCLEOTIDE SEQUENCE [LARGE SCALE GENOMIC DNA]</scope>
    <source>
        <strain evidence="3 4">LHL191014123</strain>
    </source>
</reference>
<sequence>MKKLLMGIAFVSFLISCSSVVEKVDIYKDYQPKYELGEKKNVEEEIKITSKTTNEEILNSEKLSTVIFNRENRKINKNLKGVWAASVINLDFPKTTSAEDQKREIDEMMDNIKKWGLNAVFFHVRPSADALYESEFEPWSIYLTGVQNKYPGYDPLEYAVNSAHKRGIELHAWINPYRASMTTDLTQLSDKSIVKRKPEWIFEYEGKYYMNPGNPEVVNYVSNAIEEIVEKYDIDGLHLDDYFYPYPSATAKMGDNVDQKEFDTYGKGYNTRGEWRRDNVNNMIKNLSVSVHKIKPNLSFGVSPFGIWRNIDNDMRGSKTKGLQSYDSLYADSLKWMKEGWVDYIAPQIYWNIGFEKADYEELVKWWAEKSKETNTPLYVGHGIYKYLENNPWKDPNEVEKQLKFNENFDAVNGSIFFRYGTLLENPSNILKQIEDNLK</sequence>
<dbReference type="SUPFAM" id="SSF51445">
    <property type="entry name" value="(Trans)glycosidases"/>
    <property type="match status" value="1"/>
</dbReference>
<dbReference type="InterPro" id="IPR017853">
    <property type="entry name" value="GH"/>
</dbReference>
<evidence type="ECO:0000256" key="1">
    <source>
        <dbReference type="ARBA" id="ARBA00022729"/>
    </source>
</evidence>
<accession>A0A7Z0T9Q4</accession>
<dbReference type="PROSITE" id="PS51257">
    <property type="entry name" value="PROKAR_LIPOPROTEIN"/>
    <property type="match status" value="1"/>
</dbReference>
<evidence type="ECO:0000313" key="3">
    <source>
        <dbReference type="EMBL" id="NYV27245.1"/>
    </source>
</evidence>
<dbReference type="RefSeq" id="WP_067321225.1">
    <property type="nucleotide sequence ID" value="NZ_CBCRWS010000001.1"/>
</dbReference>
<gene>
    <name evidence="3" type="ORF">HP397_00190</name>
</gene>
<proteinExistence type="predicted"/>
<organism evidence="3 4">
    <name type="scientific">Streptobacillus felis</name>
    <dbReference type="NCBI Taxonomy" id="1384509"/>
    <lineage>
        <taxon>Bacteria</taxon>
        <taxon>Fusobacteriati</taxon>
        <taxon>Fusobacteriota</taxon>
        <taxon>Fusobacteriia</taxon>
        <taxon>Fusobacteriales</taxon>
        <taxon>Leptotrichiaceae</taxon>
        <taxon>Streptobacillus</taxon>
    </lineage>
</organism>
<dbReference type="Pfam" id="PF02638">
    <property type="entry name" value="GHL10"/>
    <property type="match status" value="1"/>
</dbReference>
<feature type="domain" description="Glycosyl hydrolase-like 10" evidence="2">
    <location>
        <begin position="79"/>
        <end position="387"/>
    </location>
</feature>
<dbReference type="InterPro" id="IPR003790">
    <property type="entry name" value="GHL10"/>
</dbReference>
<dbReference type="PANTHER" id="PTHR43405">
    <property type="entry name" value="GLYCOSYL HYDROLASE DIGH"/>
    <property type="match status" value="1"/>
</dbReference>
<dbReference type="OrthoDB" id="9794671at2"/>
<comment type="caution">
    <text evidence="3">The sequence shown here is derived from an EMBL/GenBank/DDBJ whole genome shotgun (WGS) entry which is preliminary data.</text>
</comment>
<name>A0A7Z0T9Q4_9FUSO</name>
<protein>
    <submittedName>
        <fullName evidence="3">Family 10 glycosylhydrolase</fullName>
    </submittedName>
</protein>
<dbReference type="InterPro" id="IPR052177">
    <property type="entry name" value="Divisome_Glycosyl_Hydrolase"/>
</dbReference>
<dbReference type="PANTHER" id="PTHR43405:SF1">
    <property type="entry name" value="GLYCOSYL HYDROLASE DIGH"/>
    <property type="match status" value="1"/>
</dbReference>
<evidence type="ECO:0000259" key="2">
    <source>
        <dbReference type="Pfam" id="PF02638"/>
    </source>
</evidence>
<keyword evidence="4" id="KW-1185">Reference proteome</keyword>
<keyword evidence="1" id="KW-0732">Signal</keyword>
<dbReference type="Gene3D" id="3.20.20.80">
    <property type="entry name" value="Glycosidases"/>
    <property type="match status" value="1"/>
</dbReference>
<dbReference type="AlphaFoldDB" id="A0A7Z0T9Q4"/>
<dbReference type="Proteomes" id="UP000526184">
    <property type="component" value="Unassembled WGS sequence"/>
</dbReference>
<dbReference type="GO" id="GO:0016787">
    <property type="term" value="F:hydrolase activity"/>
    <property type="evidence" value="ECO:0007669"/>
    <property type="project" value="UniProtKB-KW"/>
</dbReference>
<evidence type="ECO:0000313" key="4">
    <source>
        <dbReference type="Proteomes" id="UP000526184"/>
    </source>
</evidence>
<dbReference type="EMBL" id="JABMKT010000001">
    <property type="protein sequence ID" value="NYV27245.1"/>
    <property type="molecule type" value="Genomic_DNA"/>
</dbReference>